<feature type="region of interest" description="Disordered" evidence="7">
    <location>
        <begin position="133"/>
        <end position="152"/>
    </location>
</feature>
<dbReference type="InterPro" id="IPR008145">
    <property type="entry name" value="GK/Ca_channel_bsu"/>
</dbReference>
<dbReference type="Gene3D" id="3.30.63.10">
    <property type="entry name" value="Guanylate Kinase phosphate binding domain"/>
    <property type="match status" value="1"/>
</dbReference>
<dbReference type="InterPro" id="IPR008144">
    <property type="entry name" value="Guanylate_kin-like_dom"/>
</dbReference>
<keyword evidence="3" id="KW-0808">Transferase</keyword>
<dbReference type="CDD" id="cd00071">
    <property type="entry name" value="GMPK"/>
    <property type="match status" value="1"/>
</dbReference>
<dbReference type="SUPFAM" id="SSF52540">
    <property type="entry name" value="P-loop containing nucleoside triphosphate hydrolases"/>
    <property type="match status" value="1"/>
</dbReference>
<evidence type="ECO:0000259" key="8">
    <source>
        <dbReference type="PROSITE" id="PS50052"/>
    </source>
</evidence>
<name>A0A6J6DBW3_9ZZZZ</name>
<evidence type="ECO:0000256" key="1">
    <source>
        <dbReference type="ARBA" id="ARBA00005790"/>
    </source>
</evidence>
<dbReference type="GO" id="GO:0005524">
    <property type="term" value="F:ATP binding"/>
    <property type="evidence" value="ECO:0007669"/>
    <property type="project" value="UniProtKB-KW"/>
</dbReference>
<reference evidence="9" key="1">
    <citation type="submission" date="2020-05" db="EMBL/GenBank/DDBJ databases">
        <authorList>
            <person name="Chiriac C."/>
            <person name="Salcher M."/>
            <person name="Ghai R."/>
            <person name="Kavagutti S V."/>
        </authorList>
    </citation>
    <scope>NUCLEOTIDE SEQUENCE</scope>
</reference>
<dbReference type="FunFam" id="3.30.63.10:FF:000002">
    <property type="entry name" value="Guanylate kinase 1"/>
    <property type="match status" value="1"/>
</dbReference>
<proteinExistence type="inferred from homology"/>
<keyword evidence="5" id="KW-0418">Kinase</keyword>
<comment type="similarity">
    <text evidence="1">Belongs to the guanylate kinase family.</text>
</comment>
<dbReference type="PANTHER" id="PTHR23117:SF13">
    <property type="entry name" value="GUANYLATE KINASE"/>
    <property type="match status" value="1"/>
</dbReference>
<dbReference type="AlphaFoldDB" id="A0A6J6DBW3"/>
<keyword evidence="6" id="KW-0067">ATP-binding</keyword>
<dbReference type="EMBL" id="CAEZTH010000040">
    <property type="protein sequence ID" value="CAB4561382.1"/>
    <property type="molecule type" value="Genomic_DNA"/>
</dbReference>
<evidence type="ECO:0000256" key="2">
    <source>
        <dbReference type="ARBA" id="ARBA00012961"/>
    </source>
</evidence>
<accession>A0A6J6DBW3</accession>
<gene>
    <name evidence="9" type="ORF">UFOPK1639_00468</name>
</gene>
<feature type="domain" description="Guanylate kinase-like" evidence="8">
    <location>
        <begin position="3"/>
        <end position="182"/>
    </location>
</feature>
<dbReference type="PROSITE" id="PS50052">
    <property type="entry name" value="GUANYLATE_KINASE_2"/>
    <property type="match status" value="1"/>
</dbReference>
<evidence type="ECO:0000256" key="4">
    <source>
        <dbReference type="ARBA" id="ARBA00022741"/>
    </source>
</evidence>
<evidence type="ECO:0000256" key="5">
    <source>
        <dbReference type="ARBA" id="ARBA00022777"/>
    </source>
</evidence>
<evidence type="ECO:0000313" key="9">
    <source>
        <dbReference type="EMBL" id="CAB4561382.1"/>
    </source>
</evidence>
<dbReference type="GO" id="GO:0005829">
    <property type="term" value="C:cytosol"/>
    <property type="evidence" value="ECO:0007669"/>
    <property type="project" value="TreeGrafter"/>
</dbReference>
<dbReference type="SMART" id="SM00072">
    <property type="entry name" value="GuKc"/>
    <property type="match status" value="1"/>
</dbReference>
<keyword evidence="4" id="KW-0547">Nucleotide-binding</keyword>
<dbReference type="EC" id="2.7.4.8" evidence="2"/>
<evidence type="ECO:0000256" key="7">
    <source>
        <dbReference type="SAM" id="MobiDB-lite"/>
    </source>
</evidence>
<sequence>MIAKLVVLSGPSAVGKGTLASYIIEQNKDYELSVSATTRSPRPGEIDGISYRFVSEDEFSRMQQSNELLEWATVHGQHRYGTPRFPVEKALAEGKNVVLEIDVQGAFQVKKSFPEALLVFVNPPSFEELEARMEKRGTESPEDKLRRLETATSELSQADSFDFQVINDEVARCAQEVVDLVKSN</sequence>
<dbReference type="PROSITE" id="PS00856">
    <property type="entry name" value="GUANYLATE_KINASE_1"/>
    <property type="match status" value="1"/>
</dbReference>
<dbReference type="HAMAP" id="MF_00328">
    <property type="entry name" value="Guanylate_kinase"/>
    <property type="match status" value="1"/>
</dbReference>
<evidence type="ECO:0000256" key="6">
    <source>
        <dbReference type="ARBA" id="ARBA00022840"/>
    </source>
</evidence>
<dbReference type="NCBIfam" id="TIGR03263">
    <property type="entry name" value="guanyl_kin"/>
    <property type="match status" value="1"/>
</dbReference>
<dbReference type="PANTHER" id="PTHR23117">
    <property type="entry name" value="GUANYLATE KINASE-RELATED"/>
    <property type="match status" value="1"/>
</dbReference>
<dbReference type="Gene3D" id="3.40.50.300">
    <property type="entry name" value="P-loop containing nucleotide triphosphate hydrolases"/>
    <property type="match status" value="1"/>
</dbReference>
<organism evidence="9">
    <name type="scientific">freshwater metagenome</name>
    <dbReference type="NCBI Taxonomy" id="449393"/>
    <lineage>
        <taxon>unclassified sequences</taxon>
        <taxon>metagenomes</taxon>
        <taxon>ecological metagenomes</taxon>
    </lineage>
</organism>
<feature type="compositionally biased region" description="Basic and acidic residues" evidence="7">
    <location>
        <begin position="133"/>
        <end position="149"/>
    </location>
</feature>
<dbReference type="Pfam" id="PF00625">
    <property type="entry name" value="Guanylate_kin"/>
    <property type="match status" value="1"/>
</dbReference>
<dbReference type="GO" id="GO:0004385">
    <property type="term" value="F:GMP kinase activity"/>
    <property type="evidence" value="ECO:0007669"/>
    <property type="project" value="UniProtKB-EC"/>
</dbReference>
<protein>
    <recommendedName>
        <fullName evidence="2">guanylate kinase</fullName>
        <ecNumber evidence="2">2.7.4.8</ecNumber>
    </recommendedName>
</protein>
<dbReference type="InterPro" id="IPR027417">
    <property type="entry name" value="P-loop_NTPase"/>
</dbReference>
<evidence type="ECO:0000256" key="3">
    <source>
        <dbReference type="ARBA" id="ARBA00022679"/>
    </source>
</evidence>
<dbReference type="InterPro" id="IPR020590">
    <property type="entry name" value="Guanylate_kinase_CS"/>
</dbReference>
<dbReference type="InterPro" id="IPR017665">
    <property type="entry name" value="Guanylate_kinase"/>
</dbReference>